<name>A0A4S4MYS4_9APHY</name>
<dbReference type="OrthoDB" id="3256662at2759"/>
<dbReference type="AlphaFoldDB" id="A0A4S4MYS4"/>
<dbReference type="Proteomes" id="UP000308730">
    <property type="component" value="Unassembled WGS sequence"/>
</dbReference>
<sequence length="550" mass="61734">MASYGVSESMPIYNGGALPIELQLEIIQMCLQIGPNAMSYSEYKSMLSSLTRVCRMFCDMCQPSLFATLECNGWDGEQKNDALLALFGRFEKMDTVDEYRLASYVKEFRINNWDDNGNNLDVHTPKAMEMVFKALQVNAQHFPNLRTLTLCSIPLGGGILNTINALSQLEQLVIEDWFGVRAGRHNESVSRSPRSPFITSLTIRDVSRSGVPVAVTTLVDTANLRILVADWDCVRTILAQDLYMPQLTELSARGPTPSTAEFSEDEWALLVKALGMMPALQSLTVVDVPQLTTEDPPDLPFDDQMPQGLHTLCSDSLGLVKLLVWQCPIRHFAFDLGVLQEITSQVHVIEDIRNATGTIKSLTMDGGMLKLPHIAAQLQDVESLTFSYEGHITSASLQLRQSFASVVHFQYKFLRSDNPKYRHSINVVFDLQGQLSHIRTNLVSHLPSATKITYAGIIQWRKVQWPANLEEPEWRPTILDHQQAKERLLLLLSSLDPRDASRIVTDVDGCLENLKVGYSESLGDAIRASNRAQSQARRVMARWLNRRPVM</sequence>
<evidence type="ECO:0000313" key="1">
    <source>
        <dbReference type="EMBL" id="THH31654.1"/>
    </source>
</evidence>
<protein>
    <submittedName>
        <fullName evidence="1">Uncharacterized protein</fullName>
    </submittedName>
</protein>
<keyword evidence="2" id="KW-1185">Reference proteome</keyword>
<reference evidence="1 2" key="1">
    <citation type="submission" date="2019-02" db="EMBL/GenBank/DDBJ databases">
        <title>Genome sequencing of the rare red list fungi Antrodiella citrinella (Flaviporus citrinellus).</title>
        <authorList>
            <person name="Buettner E."/>
            <person name="Kellner H."/>
        </authorList>
    </citation>
    <scope>NUCLEOTIDE SEQUENCE [LARGE SCALE GENOMIC DNA]</scope>
    <source>
        <strain evidence="1 2">DSM 108506</strain>
    </source>
</reference>
<organism evidence="1 2">
    <name type="scientific">Antrodiella citrinella</name>
    <dbReference type="NCBI Taxonomy" id="2447956"/>
    <lineage>
        <taxon>Eukaryota</taxon>
        <taxon>Fungi</taxon>
        <taxon>Dikarya</taxon>
        <taxon>Basidiomycota</taxon>
        <taxon>Agaricomycotina</taxon>
        <taxon>Agaricomycetes</taxon>
        <taxon>Polyporales</taxon>
        <taxon>Steccherinaceae</taxon>
        <taxon>Antrodiella</taxon>
    </lineage>
</organism>
<evidence type="ECO:0000313" key="2">
    <source>
        <dbReference type="Proteomes" id="UP000308730"/>
    </source>
</evidence>
<dbReference type="InterPro" id="IPR032675">
    <property type="entry name" value="LRR_dom_sf"/>
</dbReference>
<dbReference type="Gene3D" id="3.80.10.10">
    <property type="entry name" value="Ribonuclease Inhibitor"/>
    <property type="match status" value="1"/>
</dbReference>
<proteinExistence type="predicted"/>
<dbReference type="EMBL" id="SGPM01000041">
    <property type="protein sequence ID" value="THH31654.1"/>
    <property type="molecule type" value="Genomic_DNA"/>
</dbReference>
<dbReference type="SUPFAM" id="SSF52047">
    <property type="entry name" value="RNI-like"/>
    <property type="match status" value="1"/>
</dbReference>
<accession>A0A4S4MYS4</accession>
<comment type="caution">
    <text evidence="1">The sequence shown here is derived from an EMBL/GenBank/DDBJ whole genome shotgun (WGS) entry which is preliminary data.</text>
</comment>
<gene>
    <name evidence="1" type="ORF">EUX98_g2548</name>
</gene>